<evidence type="ECO:0000313" key="2">
    <source>
        <dbReference type="EMBL" id="UUY03015.1"/>
    </source>
</evidence>
<dbReference type="Proteomes" id="UP001058860">
    <property type="component" value="Chromosome"/>
</dbReference>
<gene>
    <name evidence="2" type="ORF">LRS13_20410</name>
</gene>
<proteinExistence type="predicted"/>
<organism evidence="2 3">
    <name type="scientific">Svornostia abyssi</name>
    <dbReference type="NCBI Taxonomy" id="2898438"/>
    <lineage>
        <taxon>Bacteria</taxon>
        <taxon>Bacillati</taxon>
        <taxon>Actinomycetota</taxon>
        <taxon>Thermoleophilia</taxon>
        <taxon>Solirubrobacterales</taxon>
        <taxon>Baekduiaceae</taxon>
        <taxon>Svornostia</taxon>
    </lineage>
</organism>
<protein>
    <recommendedName>
        <fullName evidence="1">DUF7380 domain-containing protein</fullName>
    </recommendedName>
</protein>
<feature type="domain" description="DUF7380" evidence="1">
    <location>
        <begin position="9"/>
        <end position="115"/>
    </location>
</feature>
<keyword evidence="3" id="KW-1185">Reference proteome</keyword>
<dbReference type="Pfam" id="PF24098">
    <property type="entry name" value="DUF7380"/>
    <property type="match status" value="1"/>
</dbReference>
<name>A0ABY5PEC8_9ACTN</name>
<evidence type="ECO:0000259" key="1">
    <source>
        <dbReference type="Pfam" id="PF24098"/>
    </source>
</evidence>
<sequence length="526" mass="57546">MLVTEHREEIHARTGPFAPRIEWEHSAFPQPLADVPIEILDEWVDLFESLPEPAAQARLGDLLWVRRHGDRPDIAARAAAEAYLTLATTPQWQTMDQVDSITRAIELAKQLSDDELLGDAIDVCAGFARTELADPPERRPGVPLRLLEQLTSVPAGRRPDDLTVLLASALHQFGDDPFLAESVLEMQAQIAPPDDKAAIRRRQIERWREAAQHGDGLLRRAHLQRGQELAASVGEPELASQLAEEAQSIPPEEMEMKVASREIEISYEAADAFIDAVADRHDLPTGLIAFGLQGPPAANLDELNATVADLAQRFPMSRLVTRQLLGEFNALVFEATTSEQHDRVDLAQQRAWAIMLFEPIAVRVLDGLEAKLHRPLRDELATLFGRNLIDDETANALADGAARYWAGDMPGAAHLLAPNFEAAVRKSAARLGIPVIKLPRGETPGGVLTLGALLSSLEGRLDEAWRRHLVNLLVDPLGVNLRNRIAHGLAGGASRGEVALLIHAALFVSSWDITEPVPSQTAEPPA</sequence>
<reference evidence="3" key="1">
    <citation type="submission" date="2021-11" db="EMBL/GenBank/DDBJ databases">
        <title>Cultivation dependent microbiological survey of springs from the worlds oldest radium mine currently devoted to the extraction of radon-saturated water.</title>
        <authorList>
            <person name="Kapinusova G."/>
            <person name="Smrhova T."/>
            <person name="Strejcek M."/>
            <person name="Suman J."/>
            <person name="Jani K."/>
            <person name="Pajer P."/>
            <person name="Uhlik O."/>
        </authorList>
    </citation>
    <scope>NUCLEOTIDE SEQUENCE [LARGE SCALE GENOMIC DNA]</scope>
    <source>
        <strain evidence="3">J379</strain>
    </source>
</reference>
<dbReference type="RefSeq" id="WP_353863531.1">
    <property type="nucleotide sequence ID" value="NZ_CP088295.1"/>
</dbReference>
<dbReference type="InterPro" id="IPR055804">
    <property type="entry name" value="DUF7380"/>
</dbReference>
<dbReference type="EMBL" id="CP088295">
    <property type="protein sequence ID" value="UUY03015.1"/>
    <property type="molecule type" value="Genomic_DNA"/>
</dbReference>
<evidence type="ECO:0000313" key="3">
    <source>
        <dbReference type="Proteomes" id="UP001058860"/>
    </source>
</evidence>
<accession>A0ABY5PEC8</accession>